<feature type="transmembrane region" description="Helical" evidence="1">
    <location>
        <begin position="168"/>
        <end position="187"/>
    </location>
</feature>
<keyword evidence="1" id="KW-1133">Transmembrane helix</keyword>
<dbReference type="AlphaFoldDB" id="A0A2U2HH64"/>
<dbReference type="Pfam" id="PF02518">
    <property type="entry name" value="HATPase_c"/>
    <property type="match status" value="1"/>
</dbReference>
<gene>
    <name evidence="4" type="ORF">C7C56_018385</name>
</gene>
<dbReference type="PANTHER" id="PTHR34220">
    <property type="entry name" value="SENSOR HISTIDINE KINASE YPDA"/>
    <property type="match status" value="1"/>
</dbReference>
<evidence type="ECO:0000313" key="4">
    <source>
        <dbReference type="EMBL" id="PWF44981.1"/>
    </source>
</evidence>
<dbReference type="InterPro" id="IPR050640">
    <property type="entry name" value="Bact_2-comp_sensor_kinase"/>
</dbReference>
<feature type="transmembrane region" description="Helical" evidence="1">
    <location>
        <begin position="245"/>
        <end position="262"/>
    </location>
</feature>
<organism evidence="4 5">
    <name type="scientific">Massilia glaciei</name>
    <dbReference type="NCBI Taxonomy" id="1524097"/>
    <lineage>
        <taxon>Bacteria</taxon>
        <taxon>Pseudomonadati</taxon>
        <taxon>Pseudomonadota</taxon>
        <taxon>Betaproteobacteria</taxon>
        <taxon>Burkholderiales</taxon>
        <taxon>Oxalobacteraceae</taxon>
        <taxon>Telluria group</taxon>
        <taxon>Massilia</taxon>
    </lineage>
</organism>
<dbReference type="InterPro" id="IPR010559">
    <property type="entry name" value="Sig_transdc_His_kin_internal"/>
</dbReference>
<keyword evidence="1" id="KW-0812">Transmembrane</keyword>
<comment type="caution">
    <text evidence="4">The sequence shown here is derived from an EMBL/GenBank/DDBJ whole genome shotgun (WGS) entry which is preliminary data.</text>
</comment>
<feature type="transmembrane region" description="Helical" evidence="1">
    <location>
        <begin position="137"/>
        <end position="162"/>
    </location>
</feature>
<accession>A0A2U2HH64</accession>
<dbReference type="Proteomes" id="UP000241421">
    <property type="component" value="Unassembled WGS sequence"/>
</dbReference>
<keyword evidence="5" id="KW-1185">Reference proteome</keyword>
<dbReference type="EMBL" id="PXWF02000259">
    <property type="protein sequence ID" value="PWF44981.1"/>
    <property type="molecule type" value="Genomic_DNA"/>
</dbReference>
<proteinExistence type="predicted"/>
<evidence type="ECO:0000256" key="1">
    <source>
        <dbReference type="SAM" id="Phobius"/>
    </source>
</evidence>
<sequence>MQGSRIRVLGRANGSGPAAQVRICPGEVHFCKADDPKSDRLLAAFQRKTRPRCRVFFVAFIGEFLCSVPVMRASIALAPRVALNTLLWASPAGAGHPRVPAAAILSDSYLIITPMIEHPSQQVDNAAVPARARFYGLGWALAGTILLILQSSMMQLLFGGGYNPFAPVYQIFIFYSLSTALFVWACVRFLNPVLARSFPSKLTPRMVVGLLLILVGMVVLTFAIYGLLFPAVMGRSVKPLGLIEVSYRGGMVALIVYGWLLLRDFTSTQAQQAWRLQIETDALAADCDRSELAMLEAQIEPHFLFNTLAHVKRAYRVDPNAADASLATLIDYLERALPALKRMDWTVRDELELITLYLDILEQRFGGRLRYTIDAPPAAGAFQLPALSIATLVENAVRHGLAPKAGDGAVLVKVSAGDTRLLIEVSDDGVGLRQTSGSGLGLATVRARLRGKFGNAAQLIVEPGRVGVRAAIAIELEAAHAR</sequence>
<feature type="transmembrane region" description="Helical" evidence="1">
    <location>
        <begin position="208"/>
        <end position="233"/>
    </location>
</feature>
<feature type="domain" description="Signal transduction histidine kinase internal region" evidence="3">
    <location>
        <begin position="291"/>
        <end position="369"/>
    </location>
</feature>
<dbReference type="OrthoDB" id="2514702at2"/>
<dbReference type="Pfam" id="PF06580">
    <property type="entry name" value="His_kinase"/>
    <property type="match status" value="1"/>
</dbReference>
<keyword evidence="1" id="KW-0472">Membrane</keyword>
<dbReference type="Gene3D" id="3.30.565.10">
    <property type="entry name" value="Histidine kinase-like ATPase, C-terminal domain"/>
    <property type="match status" value="1"/>
</dbReference>
<evidence type="ECO:0000313" key="5">
    <source>
        <dbReference type="Proteomes" id="UP000241421"/>
    </source>
</evidence>
<dbReference type="InterPro" id="IPR003594">
    <property type="entry name" value="HATPase_dom"/>
</dbReference>
<reference evidence="4 5" key="1">
    <citation type="submission" date="2018-04" db="EMBL/GenBank/DDBJ databases">
        <title>Massilia violaceinigra sp. nov., a novel purple-pigmented bacterium isolated from Tianshan glacier, Xinjiang, China.</title>
        <authorList>
            <person name="Wang H."/>
        </authorList>
    </citation>
    <scope>NUCLEOTIDE SEQUENCE [LARGE SCALE GENOMIC DNA]</scope>
    <source>
        <strain evidence="4 5">B448-2</strain>
    </source>
</reference>
<dbReference type="PANTHER" id="PTHR34220:SF9">
    <property type="entry name" value="SIGNAL TRANSDUCTION HISTIDINE KINASE INTERNAL REGION DOMAIN-CONTAINING PROTEIN"/>
    <property type="match status" value="1"/>
</dbReference>
<evidence type="ECO:0000259" key="3">
    <source>
        <dbReference type="Pfam" id="PF06580"/>
    </source>
</evidence>
<name>A0A2U2HH64_9BURK</name>
<dbReference type="InterPro" id="IPR036890">
    <property type="entry name" value="HATPase_C_sf"/>
</dbReference>
<evidence type="ECO:0000259" key="2">
    <source>
        <dbReference type="Pfam" id="PF02518"/>
    </source>
</evidence>
<protein>
    <submittedName>
        <fullName evidence="4">Uncharacterized protein</fullName>
    </submittedName>
</protein>
<dbReference type="SUPFAM" id="SSF55874">
    <property type="entry name" value="ATPase domain of HSP90 chaperone/DNA topoisomerase II/histidine kinase"/>
    <property type="match status" value="1"/>
</dbReference>
<dbReference type="GO" id="GO:0000155">
    <property type="term" value="F:phosphorelay sensor kinase activity"/>
    <property type="evidence" value="ECO:0007669"/>
    <property type="project" value="InterPro"/>
</dbReference>
<dbReference type="GO" id="GO:0016020">
    <property type="term" value="C:membrane"/>
    <property type="evidence" value="ECO:0007669"/>
    <property type="project" value="InterPro"/>
</dbReference>
<feature type="domain" description="Histidine kinase/HSP90-like ATPase" evidence="2">
    <location>
        <begin position="390"/>
        <end position="464"/>
    </location>
</feature>